<feature type="region of interest" description="Disordered" evidence="1">
    <location>
        <begin position="76"/>
        <end position="127"/>
    </location>
</feature>
<organism evidence="2 3">
    <name type="scientific">Stylosanthes scabra</name>
    <dbReference type="NCBI Taxonomy" id="79078"/>
    <lineage>
        <taxon>Eukaryota</taxon>
        <taxon>Viridiplantae</taxon>
        <taxon>Streptophyta</taxon>
        <taxon>Embryophyta</taxon>
        <taxon>Tracheophyta</taxon>
        <taxon>Spermatophyta</taxon>
        <taxon>Magnoliopsida</taxon>
        <taxon>eudicotyledons</taxon>
        <taxon>Gunneridae</taxon>
        <taxon>Pentapetalae</taxon>
        <taxon>rosids</taxon>
        <taxon>fabids</taxon>
        <taxon>Fabales</taxon>
        <taxon>Fabaceae</taxon>
        <taxon>Papilionoideae</taxon>
        <taxon>50 kb inversion clade</taxon>
        <taxon>dalbergioids sensu lato</taxon>
        <taxon>Dalbergieae</taxon>
        <taxon>Pterocarpus clade</taxon>
        <taxon>Stylosanthes</taxon>
    </lineage>
</organism>
<feature type="non-terminal residue" evidence="2">
    <location>
        <position position="127"/>
    </location>
</feature>
<protein>
    <submittedName>
        <fullName evidence="2">Uncharacterized protein</fullName>
    </submittedName>
</protein>
<feature type="compositionally biased region" description="Basic and acidic residues" evidence="1">
    <location>
        <begin position="76"/>
        <end position="89"/>
    </location>
</feature>
<feature type="region of interest" description="Disordered" evidence="1">
    <location>
        <begin position="1"/>
        <end position="26"/>
    </location>
</feature>
<sequence length="127" mass="14232">MEVEEIPSEIKETSTVSEGNKETDGTMDCFGLRVLFEEKNNATGMDKMLDQNSTSSCPFPPGFGPCKEDAHIHRELTNKENRRLTREGTEENGDTPTSFDELSETDESETLDTEAKETKDVMRVHLG</sequence>
<comment type="caution">
    <text evidence="2">The sequence shown here is derived from an EMBL/GenBank/DDBJ whole genome shotgun (WGS) entry which is preliminary data.</text>
</comment>
<dbReference type="EMBL" id="JASCZI010122002">
    <property type="protein sequence ID" value="MED6163497.1"/>
    <property type="molecule type" value="Genomic_DNA"/>
</dbReference>
<evidence type="ECO:0000313" key="3">
    <source>
        <dbReference type="Proteomes" id="UP001341840"/>
    </source>
</evidence>
<proteinExistence type="predicted"/>
<feature type="compositionally biased region" description="Basic and acidic residues" evidence="1">
    <location>
        <begin position="113"/>
        <end position="127"/>
    </location>
</feature>
<accession>A0ABU6US88</accession>
<name>A0ABU6US88_9FABA</name>
<evidence type="ECO:0000313" key="2">
    <source>
        <dbReference type="EMBL" id="MED6163497.1"/>
    </source>
</evidence>
<feature type="compositionally biased region" description="Acidic residues" evidence="1">
    <location>
        <begin position="101"/>
        <end position="112"/>
    </location>
</feature>
<keyword evidence="3" id="KW-1185">Reference proteome</keyword>
<evidence type="ECO:0000256" key="1">
    <source>
        <dbReference type="SAM" id="MobiDB-lite"/>
    </source>
</evidence>
<dbReference type="Proteomes" id="UP001341840">
    <property type="component" value="Unassembled WGS sequence"/>
</dbReference>
<gene>
    <name evidence="2" type="ORF">PIB30_080487</name>
</gene>
<reference evidence="2 3" key="1">
    <citation type="journal article" date="2023" name="Plants (Basel)">
        <title>Bridging the Gap: Combining Genomics and Transcriptomics Approaches to Understand Stylosanthes scabra, an Orphan Legume from the Brazilian Caatinga.</title>
        <authorList>
            <person name="Ferreira-Neto J.R.C."/>
            <person name="da Silva M.D."/>
            <person name="Binneck E."/>
            <person name="de Melo N.F."/>
            <person name="da Silva R.H."/>
            <person name="de Melo A.L.T.M."/>
            <person name="Pandolfi V."/>
            <person name="Bustamante F.O."/>
            <person name="Brasileiro-Vidal A.C."/>
            <person name="Benko-Iseppon A.M."/>
        </authorList>
    </citation>
    <scope>NUCLEOTIDE SEQUENCE [LARGE SCALE GENOMIC DNA]</scope>
    <source>
        <tissue evidence="2">Leaves</tissue>
    </source>
</reference>